<reference evidence="2 3" key="1">
    <citation type="journal article" date="2010" name="Nature">
        <title>Genome sequence of the palaeopolyploid soybean.</title>
        <authorList>
            <person name="Schmutz J."/>
            <person name="Cannon S.B."/>
            <person name="Schlueter J."/>
            <person name="Ma J."/>
            <person name="Mitros T."/>
            <person name="Nelson W."/>
            <person name="Hyten D.L."/>
            <person name="Song Q."/>
            <person name="Thelen J.J."/>
            <person name="Cheng J."/>
            <person name="Xu D."/>
            <person name="Hellsten U."/>
            <person name="May G.D."/>
            <person name="Yu Y."/>
            <person name="Sakurai T."/>
            <person name="Umezawa T."/>
            <person name="Bhattacharyya M.K."/>
            <person name="Sandhu D."/>
            <person name="Valliyodan B."/>
            <person name="Lindquist E."/>
            <person name="Peto M."/>
            <person name="Grant D."/>
            <person name="Shu S."/>
            <person name="Goodstein D."/>
            <person name="Barry K."/>
            <person name="Futrell-Griggs M."/>
            <person name="Abernathy B."/>
            <person name="Du J."/>
            <person name="Tian Z."/>
            <person name="Zhu L."/>
            <person name="Gill N."/>
            <person name="Joshi T."/>
            <person name="Libault M."/>
            <person name="Sethuraman A."/>
            <person name="Zhang X.-C."/>
            <person name="Shinozaki K."/>
            <person name="Nguyen H.T."/>
            <person name="Wing R.A."/>
            <person name="Cregan P."/>
            <person name="Specht J."/>
            <person name="Grimwood J."/>
            <person name="Rokhsar D."/>
            <person name="Stacey G."/>
            <person name="Shoemaker R.C."/>
            <person name="Jackson S.A."/>
        </authorList>
    </citation>
    <scope>NUCLEOTIDE SEQUENCE [LARGE SCALE GENOMIC DNA]</scope>
    <source>
        <strain evidence="3">cv. Williams 82</strain>
        <tissue evidence="2">Callus</tissue>
    </source>
</reference>
<keyword evidence="1" id="KW-0812">Transmembrane</keyword>
<gene>
    <name evidence="2" type="ORF">GLYMA_15G240500</name>
</gene>
<keyword evidence="1" id="KW-1133">Transmembrane helix</keyword>
<name>A0A0R0GGG3_SOYBN</name>
<feature type="transmembrane region" description="Helical" evidence="1">
    <location>
        <begin position="24"/>
        <end position="49"/>
    </location>
</feature>
<dbReference type="EMBL" id="CM000848">
    <property type="protein sequence ID" value="KRH13455.1"/>
    <property type="molecule type" value="Genomic_DNA"/>
</dbReference>
<keyword evidence="4" id="KW-1185">Reference proteome</keyword>
<evidence type="ECO:0000313" key="2">
    <source>
        <dbReference type="EMBL" id="KRH13455.1"/>
    </source>
</evidence>
<proteinExistence type="predicted"/>
<sequence>MSEKNKEKKLWVMNFKSSPIFVNAHYWCSFGLVIGTCCTSNLCILNGVFSRISERLQHVDRREGFSEEGNIVVV</sequence>
<dbReference type="Proteomes" id="UP000008827">
    <property type="component" value="Chromosome 15"/>
</dbReference>
<dbReference type="EnsemblPlants" id="KRH13455">
    <property type="protein sequence ID" value="KRH13455"/>
    <property type="gene ID" value="GLYMA_15G240500"/>
</dbReference>
<reference evidence="2" key="3">
    <citation type="submission" date="2018-07" db="EMBL/GenBank/DDBJ databases">
        <title>WGS assembly of Glycine max.</title>
        <authorList>
            <person name="Schmutz J."/>
            <person name="Cannon S."/>
            <person name="Schlueter J."/>
            <person name="Ma J."/>
            <person name="Mitros T."/>
            <person name="Nelson W."/>
            <person name="Hyten D."/>
            <person name="Song Q."/>
            <person name="Thelen J."/>
            <person name="Cheng J."/>
            <person name="Xu D."/>
            <person name="Hellsten U."/>
            <person name="May G."/>
            <person name="Yu Y."/>
            <person name="Sakurai T."/>
            <person name="Umezawa T."/>
            <person name="Bhattacharyya M."/>
            <person name="Sandhu D."/>
            <person name="Valliyodan B."/>
            <person name="Lindquist E."/>
            <person name="Peto M."/>
            <person name="Grant D."/>
            <person name="Shu S."/>
            <person name="Goodstein D."/>
            <person name="Barry K."/>
            <person name="Futrell-Griggs M."/>
            <person name="Abernathy B."/>
            <person name="Du J."/>
            <person name="Tian Z."/>
            <person name="Zhu L."/>
            <person name="Gill N."/>
            <person name="Joshi T."/>
            <person name="Libault M."/>
            <person name="Sethuraman A."/>
            <person name="Zhang X."/>
            <person name="Shinozaki K."/>
            <person name="Nguyen H."/>
            <person name="Wing R."/>
            <person name="Cregan P."/>
            <person name="Specht J."/>
            <person name="Grimwood J."/>
            <person name="Rokhsar D."/>
            <person name="Stacey G."/>
            <person name="Shoemaker R."/>
            <person name="Jackson S."/>
        </authorList>
    </citation>
    <scope>NUCLEOTIDE SEQUENCE</scope>
    <source>
        <tissue evidence="2">Callus</tissue>
    </source>
</reference>
<reference evidence="3" key="2">
    <citation type="submission" date="2018-02" db="UniProtKB">
        <authorList>
            <consortium name="EnsemblPlants"/>
        </authorList>
    </citation>
    <scope>IDENTIFICATION</scope>
    <source>
        <strain evidence="3">Williams 82</strain>
    </source>
</reference>
<protein>
    <recommendedName>
        <fullName evidence="5">Transmembrane protein</fullName>
    </recommendedName>
</protein>
<dbReference type="InParanoid" id="A0A0R0GGG3"/>
<accession>A0A0R0GGG3</accession>
<organism evidence="2">
    <name type="scientific">Glycine max</name>
    <name type="common">Soybean</name>
    <name type="synonym">Glycine hispida</name>
    <dbReference type="NCBI Taxonomy" id="3847"/>
    <lineage>
        <taxon>Eukaryota</taxon>
        <taxon>Viridiplantae</taxon>
        <taxon>Streptophyta</taxon>
        <taxon>Embryophyta</taxon>
        <taxon>Tracheophyta</taxon>
        <taxon>Spermatophyta</taxon>
        <taxon>Magnoliopsida</taxon>
        <taxon>eudicotyledons</taxon>
        <taxon>Gunneridae</taxon>
        <taxon>Pentapetalae</taxon>
        <taxon>rosids</taxon>
        <taxon>fabids</taxon>
        <taxon>Fabales</taxon>
        <taxon>Fabaceae</taxon>
        <taxon>Papilionoideae</taxon>
        <taxon>50 kb inversion clade</taxon>
        <taxon>NPAAA clade</taxon>
        <taxon>indigoferoid/millettioid clade</taxon>
        <taxon>Phaseoleae</taxon>
        <taxon>Glycine</taxon>
        <taxon>Glycine subgen. Soja</taxon>
    </lineage>
</organism>
<keyword evidence="1" id="KW-0472">Membrane</keyword>
<dbReference type="AlphaFoldDB" id="A0A0R0GGG3"/>
<evidence type="ECO:0000313" key="4">
    <source>
        <dbReference type="Proteomes" id="UP000008827"/>
    </source>
</evidence>
<evidence type="ECO:0000313" key="3">
    <source>
        <dbReference type="EnsemblPlants" id="KRH13455"/>
    </source>
</evidence>
<evidence type="ECO:0008006" key="5">
    <source>
        <dbReference type="Google" id="ProtNLM"/>
    </source>
</evidence>
<evidence type="ECO:0000256" key="1">
    <source>
        <dbReference type="SAM" id="Phobius"/>
    </source>
</evidence>
<dbReference type="Gramene" id="KRH13455">
    <property type="protein sequence ID" value="KRH13455"/>
    <property type="gene ID" value="GLYMA_15G240500"/>
</dbReference>